<dbReference type="PANTHER" id="PTHR33164">
    <property type="entry name" value="TRANSCRIPTIONAL REGULATOR, MARR FAMILY"/>
    <property type="match status" value="1"/>
</dbReference>
<evidence type="ECO:0000313" key="6">
    <source>
        <dbReference type="Proteomes" id="UP000321113"/>
    </source>
</evidence>
<dbReference type="NCBIfam" id="TIGR02337">
    <property type="entry name" value="HpaR"/>
    <property type="match status" value="1"/>
</dbReference>
<dbReference type="InterPro" id="IPR012712">
    <property type="entry name" value="HpaR/FarR"/>
</dbReference>
<gene>
    <name evidence="5" type="primary">hpaR</name>
    <name evidence="5" type="ORF">VSU01S_19320</name>
</gene>
<evidence type="ECO:0000256" key="2">
    <source>
        <dbReference type="ARBA" id="ARBA00023125"/>
    </source>
</evidence>
<keyword evidence="2" id="KW-0238">DNA-binding</keyword>
<dbReference type="InterPro" id="IPR036390">
    <property type="entry name" value="WH_DNA-bd_sf"/>
</dbReference>
<dbReference type="InterPro" id="IPR036388">
    <property type="entry name" value="WH-like_DNA-bd_sf"/>
</dbReference>
<dbReference type="PANTHER" id="PTHR33164:SF13">
    <property type="entry name" value="4-HYDROXYPHENYLACETATE CATABOLISM PROTEIN"/>
    <property type="match status" value="1"/>
</dbReference>
<feature type="domain" description="HTH marR-type" evidence="4">
    <location>
        <begin position="1"/>
        <end position="118"/>
    </location>
</feature>
<evidence type="ECO:0000259" key="4">
    <source>
        <dbReference type="PROSITE" id="PS50995"/>
    </source>
</evidence>
<dbReference type="AlphaFoldDB" id="A0A511QRI9"/>
<name>A0A511QRI9_9VIBR</name>
<evidence type="ECO:0000313" key="5">
    <source>
        <dbReference type="EMBL" id="GEM79687.1"/>
    </source>
</evidence>
<dbReference type="SUPFAM" id="SSF46785">
    <property type="entry name" value="Winged helix' DNA-binding domain"/>
    <property type="match status" value="1"/>
</dbReference>
<keyword evidence="3" id="KW-0804">Transcription</keyword>
<dbReference type="PROSITE" id="PS50995">
    <property type="entry name" value="HTH_MARR_2"/>
    <property type="match status" value="1"/>
</dbReference>
<dbReference type="GO" id="GO:0045892">
    <property type="term" value="P:negative regulation of DNA-templated transcription"/>
    <property type="evidence" value="ECO:0007669"/>
    <property type="project" value="InterPro"/>
</dbReference>
<keyword evidence="6" id="KW-1185">Reference proteome</keyword>
<accession>A0A511QRI9</accession>
<dbReference type="InterPro" id="IPR023187">
    <property type="entry name" value="Tscrpt_reg_MarR-type_CS"/>
</dbReference>
<protein>
    <submittedName>
        <fullName evidence="5">Homoprotocatechuate degradation operon regulator, HpaR</fullName>
    </submittedName>
</protein>
<dbReference type="PROSITE" id="PS01117">
    <property type="entry name" value="HTH_MARR_1"/>
    <property type="match status" value="1"/>
</dbReference>
<dbReference type="Gene3D" id="1.10.10.10">
    <property type="entry name" value="Winged helix-like DNA-binding domain superfamily/Winged helix DNA-binding domain"/>
    <property type="match status" value="1"/>
</dbReference>
<keyword evidence="1" id="KW-0805">Transcription regulation</keyword>
<dbReference type="GO" id="GO:0003700">
    <property type="term" value="F:DNA-binding transcription factor activity"/>
    <property type="evidence" value="ECO:0007669"/>
    <property type="project" value="InterPro"/>
</dbReference>
<dbReference type="EMBL" id="BJXK01000006">
    <property type="protein sequence ID" value="GEM79687.1"/>
    <property type="molecule type" value="Genomic_DNA"/>
</dbReference>
<evidence type="ECO:0000256" key="1">
    <source>
        <dbReference type="ARBA" id="ARBA00023015"/>
    </source>
</evidence>
<dbReference type="GO" id="GO:0006950">
    <property type="term" value="P:response to stress"/>
    <property type="evidence" value="ECO:0007669"/>
    <property type="project" value="TreeGrafter"/>
</dbReference>
<organism evidence="5 6">
    <name type="scientific">Vibrio superstes NBRC 103154</name>
    <dbReference type="NCBI Taxonomy" id="1219062"/>
    <lineage>
        <taxon>Bacteria</taxon>
        <taxon>Pseudomonadati</taxon>
        <taxon>Pseudomonadota</taxon>
        <taxon>Gammaproteobacteria</taxon>
        <taxon>Vibrionales</taxon>
        <taxon>Vibrionaceae</taxon>
        <taxon>Vibrio</taxon>
    </lineage>
</organism>
<dbReference type="Pfam" id="PF01047">
    <property type="entry name" value="MarR"/>
    <property type="match status" value="1"/>
</dbReference>
<dbReference type="InterPro" id="IPR039422">
    <property type="entry name" value="MarR/SlyA-like"/>
</dbReference>
<dbReference type="InterPro" id="IPR000835">
    <property type="entry name" value="HTH_MarR-typ"/>
</dbReference>
<sequence length="119" mass="13861">MEYFRPILASNDITEQQWRVMRILDVKGEIDFTTLSQESSILSPSLTGIINRLEKLEYVEKRKCAHDGRKTYIHLTDKAEHLVEQLRPQIENQYVALKQRVGADKYAQLSQLLNDLIDS</sequence>
<dbReference type="Proteomes" id="UP000321113">
    <property type="component" value="Unassembled WGS sequence"/>
</dbReference>
<proteinExistence type="predicted"/>
<comment type="caution">
    <text evidence="5">The sequence shown here is derived from an EMBL/GenBank/DDBJ whole genome shotgun (WGS) entry which is preliminary data.</text>
</comment>
<dbReference type="GO" id="GO:0003677">
    <property type="term" value="F:DNA binding"/>
    <property type="evidence" value="ECO:0007669"/>
    <property type="project" value="UniProtKB-KW"/>
</dbReference>
<reference evidence="5 6" key="1">
    <citation type="submission" date="2019-07" db="EMBL/GenBank/DDBJ databases">
        <title>Whole genome shotgun sequence of Vibrio superstes NBRC 103154.</title>
        <authorList>
            <person name="Hosoyama A."/>
            <person name="Uohara A."/>
            <person name="Ohji S."/>
            <person name="Ichikawa N."/>
        </authorList>
    </citation>
    <scope>NUCLEOTIDE SEQUENCE [LARGE SCALE GENOMIC DNA]</scope>
    <source>
        <strain evidence="5 6">NBRC 103154</strain>
    </source>
</reference>
<dbReference type="SMART" id="SM00347">
    <property type="entry name" value="HTH_MARR"/>
    <property type="match status" value="1"/>
</dbReference>
<evidence type="ECO:0000256" key="3">
    <source>
        <dbReference type="ARBA" id="ARBA00023163"/>
    </source>
</evidence>